<dbReference type="InterPro" id="IPR051332">
    <property type="entry name" value="Fosfomycin_Res_Enzymes"/>
</dbReference>
<organism evidence="2 3">
    <name type="scientific">Actinomortierella ambigua</name>
    <dbReference type="NCBI Taxonomy" id="1343610"/>
    <lineage>
        <taxon>Eukaryota</taxon>
        <taxon>Fungi</taxon>
        <taxon>Fungi incertae sedis</taxon>
        <taxon>Mucoromycota</taxon>
        <taxon>Mortierellomycotina</taxon>
        <taxon>Mortierellomycetes</taxon>
        <taxon>Mortierellales</taxon>
        <taxon>Mortierellaceae</taxon>
        <taxon>Actinomortierella</taxon>
    </lineage>
</organism>
<dbReference type="SUPFAM" id="SSF54593">
    <property type="entry name" value="Glyoxalase/Bleomycin resistance protein/Dihydroxybiphenyl dioxygenase"/>
    <property type="match status" value="1"/>
</dbReference>
<evidence type="ECO:0000259" key="1">
    <source>
        <dbReference type="PROSITE" id="PS51819"/>
    </source>
</evidence>
<proteinExistence type="predicted"/>
<dbReference type="InterPro" id="IPR037523">
    <property type="entry name" value="VOC_core"/>
</dbReference>
<dbReference type="EMBL" id="JAAAJB010000457">
    <property type="protein sequence ID" value="KAG0255505.1"/>
    <property type="molecule type" value="Genomic_DNA"/>
</dbReference>
<accession>A0A9P6PZZ7</accession>
<comment type="caution">
    <text evidence="2">The sequence shown here is derived from an EMBL/GenBank/DDBJ whole genome shotgun (WGS) entry which is preliminary data.</text>
</comment>
<dbReference type="Pfam" id="PF00903">
    <property type="entry name" value="Glyoxalase"/>
    <property type="match status" value="1"/>
</dbReference>
<evidence type="ECO:0000313" key="2">
    <source>
        <dbReference type="EMBL" id="KAG0255505.1"/>
    </source>
</evidence>
<dbReference type="AlphaFoldDB" id="A0A9P6PZZ7"/>
<gene>
    <name evidence="2" type="ORF">DFQ27_006218</name>
</gene>
<evidence type="ECO:0000313" key="3">
    <source>
        <dbReference type="Proteomes" id="UP000807716"/>
    </source>
</evidence>
<dbReference type="PROSITE" id="PS51819">
    <property type="entry name" value="VOC"/>
    <property type="match status" value="1"/>
</dbReference>
<protein>
    <recommendedName>
        <fullName evidence="1">VOC domain-containing protein</fullName>
    </recommendedName>
</protein>
<dbReference type="PANTHER" id="PTHR36113:SF3">
    <property type="entry name" value="SLL5075 PROTEIN"/>
    <property type="match status" value="1"/>
</dbReference>
<keyword evidence="3" id="KW-1185">Reference proteome</keyword>
<dbReference type="InterPro" id="IPR004360">
    <property type="entry name" value="Glyas_Fos-R_dOase_dom"/>
</dbReference>
<dbReference type="PANTHER" id="PTHR36113">
    <property type="entry name" value="LYASE, PUTATIVE-RELATED-RELATED"/>
    <property type="match status" value="1"/>
</dbReference>
<name>A0A9P6PZZ7_9FUNG</name>
<dbReference type="InterPro" id="IPR029068">
    <property type="entry name" value="Glyas_Bleomycin-R_OHBP_Dase"/>
</dbReference>
<feature type="domain" description="VOC" evidence="1">
    <location>
        <begin position="8"/>
        <end position="144"/>
    </location>
</feature>
<dbReference type="Proteomes" id="UP000807716">
    <property type="component" value="Unassembled WGS sequence"/>
</dbReference>
<dbReference type="OrthoDB" id="10249419at2759"/>
<sequence>MSSSRIGTINHLGLSVTEKARSFKFYHFLLVDLLGFKQGQDTPYFTAFLHPTGGAEIIISPARSNVEHDRYNPGYHHLALNVDSPEQVDQIHAKLVQFYAENQSELGAKAKILDQPALYPQYTDGYYAVFFADPDGMKLEIVYMPGGH</sequence>
<dbReference type="Gene3D" id="3.10.180.10">
    <property type="entry name" value="2,3-Dihydroxybiphenyl 1,2-Dioxygenase, domain 1"/>
    <property type="match status" value="1"/>
</dbReference>
<reference evidence="2" key="1">
    <citation type="journal article" date="2020" name="Fungal Divers.">
        <title>Resolving the Mortierellaceae phylogeny through synthesis of multi-gene phylogenetics and phylogenomics.</title>
        <authorList>
            <person name="Vandepol N."/>
            <person name="Liber J."/>
            <person name="Desiro A."/>
            <person name="Na H."/>
            <person name="Kennedy M."/>
            <person name="Barry K."/>
            <person name="Grigoriev I.V."/>
            <person name="Miller A.N."/>
            <person name="O'Donnell K."/>
            <person name="Stajich J.E."/>
            <person name="Bonito G."/>
        </authorList>
    </citation>
    <scope>NUCLEOTIDE SEQUENCE</scope>
    <source>
        <strain evidence="2">BC1065</strain>
    </source>
</reference>